<dbReference type="RefSeq" id="WP_283713128.1">
    <property type="nucleotide sequence ID" value="NZ_JASJEW010000002.1"/>
</dbReference>
<evidence type="ECO:0000313" key="7">
    <source>
        <dbReference type="EMBL" id="MDJ1130000.1"/>
    </source>
</evidence>
<dbReference type="PANTHER" id="PTHR30480:SF13">
    <property type="entry name" value="BETA-HEXOSAMINIDASE"/>
    <property type="match status" value="1"/>
</dbReference>
<evidence type="ECO:0000256" key="3">
    <source>
        <dbReference type="ARBA" id="ARBA00012663"/>
    </source>
</evidence>
<dbReference type="InterPro" id="IPR001764">
    <property type="entry name" value="Glyco_hydro_3_N"/>
</dbReference>
<evidence type="ECO:0000256" key="4">
    <source>
        <dbReference type="ARBA" id="ARBA00022801"/>
    </source>
</evidence>
<feature type="domain" description="Glycoside hydrolase family 3 N-terminal" evidence="6">
    <location>
        <begin position="148"/>
        <end position="265"/>
    </location>
</feature>
<sequence>MEKGLAQTPLGGVVIDTGNIASLGQTTVPCDNVRLLSTTSGALATAFVAMGVGGASLLARVASSGGAHALSASELVELLDEVGVNLYLGPDLDPSAPDNEGATLEGLAQKGSTYAVQCGSSLIVDCPLGFPGAEAARLGPTDEAVRSLVAPFERAVASGAAMVGFGDFEVPDEGVPATIDPAWVAYLREGLGFEGVVLSGVLDYAADRQGVSLVDAALAFIEAGGDLLYVDDSPVTVAAALAEAVCDGRLSEERVDESVRRILEVKVSRGIQQF</sequence>
<comment type="caution">
    <text evidence="7">The sequence shown here is derived from an EMBL/GenBank/DDBJ whole genome shotgun (WGS) entry which is preliminary data.</text>
</comment>
<evidence type="ECO:0000256" key="2">
    <source>
        <dbReference type="ARBA" id="ARBA00005336"/>
    </source>
</evidence>
<comment type="catalytic activity">
    <reaction evidence="1">
        <text>Hydrolysis of terminal non-reducing N-acetyl-D-hexosamine residues in N-acetyl-beta-D-hexosaminides.</text>
        <dbReference type="EC" id="3.2.1.52"/>
    </reaction>
</comment>
<name>A0ABT6ZLT2_9ACTN</name>
<comment type="similarity">
    <text evidence="2">Belongs to the glycosyl hydrolase 3 family.</text>
</comment>
<accession>A0ABT6ZLT2</accession>
<dbReference type="SUPFAM" id="SSF51445">
    <property type="entry name" value="(Trans)glycosidases"/>
    <property type="match status" value="1"/>
</dbReference>
<dbReference type="Pfam" id="PF00933">
    <property type="entry name" value="Glyco_hydro_3"/>
    <property type="match status" value="1"/>
</dbReference>
<dbReference type="EMBL" id="JASJEX010000003">
    <property type="protein sequence ID" value="MDJ1130000.1"/>
    <property type="molecule type" value="Genomic_DNA"/>
</dbReference>
<dbReference type="Gene3D" id="3.20.20.300">
    <property type="entry name" value="Glycoside hydrolase, family 3, N-terminal domain"/>
    <property type="match status" value="1"/>
</dbReference>
<gene>
    <name evidence="7" type="ORF">QJ043_07900</name>
</gene>
<evidence type="ECO:0000256" key="1">
    <source>
        <dbReference type="ARBA" id="ARBA00001231"/>
    </source>
</evidence>
<dbReference type="InterPro" id="IPR036962">
    <property type="entry name" value="Glyco_hydro_3_N_sf"/>
</dbReference>
<evidence type="ECO:0000256" key="5">
    <source>
        <dbReference type="ARBA" id="ARBA00023295"/>
    </source>
</evidence>
<dbReference type="InterPro" id="IPR050226">
    <property type="entry name" value="NagZ_Beta-hexosaminidase"/>
</dbReference>
<evidence type="ECO:0000259" key="6">
    <source>
        <dbReference type="Pfam" id="PF00933"/>
    </source>
</evidence>
<proteinExistence type="inferred from homology"/>
<dbReference type="PANTHER" id="PTHR30480">
    <property type="entry name" value="BETA-HEXOSAMINIDASE-RELATED"/>
    <property type="match status" value="1"/>
</dbReference>
<dbReference type="EC" id="3.2.1.52" evidence="3"/>
<dbReference type="Proteomes" id="UP001431693">
    <property type="component" value="Unassembled WGS sequence"/>
</dbReference>
<dbReference type="InterPro" id="IPR017853">
    <property type="entry name" value="GH"/>
</dbReference>
<organism evidence="7 8">
    <name type="scientific">Kribbibacterium absianum</name>
    <dbReference type="NCBI Taxonomy" id="3044210"/>
    <lineage>
        <taxon>Bacteria</taxon>
        <taxon>Bacillati</taxon>
        <taxon>Actinomycetota</taxon>
        <taxon>Coriobacteriia</taxon>
        <taxon>Coriobacteriales</taxon>
        <taxon>Kribbibacteriaceae</taxon>
        <taxon>Kribbibacterium</taxon>
    </lineage>
</organism>
<keyword evidence="5" id="KW-0326">Glycosidase</keyword>
<keyword evidence="4 7" id="KW-0378">Hydrolase</keyword>
<protein>
    <recommendedName>
        <fullName evidence="3">beta-N-acetylhexosaminidase</fullName>
        <ecNumber evidence="3">3.2.1.52</ecNumber>
    </recommendedName>
</protein>
<dbReference type="GO" id="GO:0016787">
    <property type="term" value="F:hydrolase activity"/>
    <property type="evidence" value="ECO:0007669"/>
    <property type="project" value="UniProtKB-KW"/>
</dbReference>
<evidence type="ECO:0000313" key="8">
    <source>
        <dbReference type="Proteomes" id="UP001431693"/>
    </source>
</evidence>
<reference evidence="7" key="1">
    <citation type="submission" date="2023-05" db="EMBL/GenBank/DDBJ databases">
        <title>[olsenella] sp. nov., isolated from a pig farm feces dump.</title>
        <authorList>
            <person name="Chang Y.-H."/>
        </authorList>
    </citation>
    <scope>NUCLEOTIDE SEQUENCE</scope>
    <source>
        <strain evidence="7">YH-ols2217</strain>
    </source>
</reference>
<keyword evidence="8" id="KW-1185">Reference proteome</keyword>